<organism evidence="6 7">
    <name type="scientific">Arcobacter arenosus</name>
    <dbReference type="NCBI Taxonomy" id="2576037"/>
    <lineage>
        <taxon>Bacteria</taxon>
        <taxon>Pseudomonadati</taxon>
        <taxon>Campylobacterota</taxon>
        <taxon>Epsilonproteobacteria</taxon>
        <taxon>Campylobacterales</taxon>
        <taxon>Arcobacteraceae</taxon>
        <taxon>Arcobacter</taxon>
    </lineage>
</organism>
<dbReference type="SUPFAM" id="SSF89562">
    <property type="entry name" value="RraA-like"/>
    <property type="match status" value="1"/>
</dbReference>
<protein>
    <recommendedName>
        <fullName evidence="2">Putative 4-hydroxy-4-methyl-2-oxoglutarate aldolase</fullName>
    </recommendedName>
    <alternativeName>
        <fullName evidence="3">Regulator of ribonuclease activity homolog</fullName>
    </alternativeName>
    <alternativeName>
        <fullName evidence="4">RraA-like protein</fullName>
    </alternativeName>
</protein>
<evidence type="ECO:0000313" key="6">
    <source>
        <dbReference type="EMBL" id="TLP41089.1"/>
    </source>
</evidence>
<dbReference type="NCBIfam" id="NF006875">
    <property type="entry name" value="PRK09372.1"/>
    <property type="match status" value="1"/>
</dbReference>
<dbReference type="InterPro" id="IPR005493">
    <property type="entry name" value="RraA/RraA-like"/>
</dbReference>
<feature type="binding site" evidence="5">
    <location>
        <position position="99"/>
    </location>
    <ligand>
        <name>substrate</name>
    </ligand>
</feature>
<comment type="cofactor">
    <cofactor evidence="5">
        <name>Mg(2+)</name>
        <dbReference type="ChEBI" id="CHEBI:18420"/>
    </cofactor>
</comment>
<sequence length="161" mass="18453">MRQYRTADLCDENQDKKIQVLSHKFKNYGGKKRFKGRVKTIKIEKSNWAVIDVLKNESGKNKVLVIDVEEAPYGIVGDKLSTLAERNQYEAIIINGFVRDTMETKKFNIGLFALGTCPLRNFDKTPSQLGIDLYFGNVSFKEDDYIYCDEDGIIISNEKLI</sequence>
<keyword evidence="7" id="KW-1185">Reference proteome</keyword>
<dbReference type="PANTHER" id="PTHR33254">
    <property type="entry name" value="4-HYDROXY-4-METHYL-2-OXOGLUTARATE ALDOLASE 3-RELATED"/>
    <property type="match status" value="1"/>
</dbReference>
<evidence type="ECO:0000256" key="4">
    <source>
        <dbReference type="ARBA" id="ARBA00030169"/>
    </source>
</evidence>
<evidence type="ECO:0000256" key="1">
    <source>
        <dbReference type="ARBA" id="ARBA00001968"/>
    </source>
</evidence>
<dbReference type="GO" id="GO:0046872">
    <property type="term" value="F:metal ion binding"/>
    <property type="evidence" value="ECO:0007669"/>
    <property type="project" value="UniProtKB-KW"/>
</dbReference>
<dbReference type="AlphaFoldDB" id="A0A5R8Y4P5"/>
<gene>
    <name evidence="6" type="primary">rraA</name>
    <name evidence="6" type="ORF">FDK22_03445</name>
</gene>
<evidence type="ECO:0000256" key="3">
    <source>
        <dbReference type="ARBA" id="ARBA00029596"/>
    </source>
</evidence>
<name>A0A5R8Y4P5_9BACT</name>
<dbReference type="Gene3D" id="3.50.30.40">
    <property type="entry name" value="Ribonuclease E inhibitor RraA/RraA-like"/>
    <property type="match status" value="1"/>
</dbReference>
<evidence type="ECO:0000256" key="2">
    <source>
        <dbReference type="ARBA" id="ARBA00016549"/>
    </source>
</evidence>
<dbReference type="OrthoDB" id="943692at2"/>
<evidence type="ECO:0000256" key="5">
    <source>
        <dbReference type="PIRSR" id="PIRSR605493-1"/>
    </source>
</evidence>
<keyword evidence="5" id="KW-0460">Magnesium</keyword>
<dbReference type="RefSeq" id="WP_138151491.1">
    <property type="nucleotide sequence ID" value="NZ_VANU01000001.1"/>
</dbReference>
<reference evidence="6 7" key="1">
    <citation type="submission" date="2019-05" db="EMBL/GenBank/DDBJ databases">
        <title>Arcobacter sp. nov., isolated from sea sediment.</title>
        <authorList>
            <person name="Kim W."/>
        </authorList>
    </citation>
    <scope>NUCLEOTIDE SEQUENCE [LARGE SCALE GENOMIC DNA]</scope>
    <source>
        <strain evidence="6 7">CAU 1517</strain>
    </source>
</reference>
<feature type="binding site" evidence="5">
    <location>
        <position position="100"/>
    </location>
    <ligand>
        <name>Mg(2+)</name>
        <dbReference type="ChEBI" id="CHEBI:18420"/>
    </ligand>
</feature>
<dbReference type="InterPro" id="IPR036704">
    <property type="entry name" value="RraA/RraA-like_sf"/>
</dbReference>
<accession>A0A5R8Y4P5</accession>
<dbReference type="Proteomes" id="UP000308901">
    <property type="component" value="Unassembled WGS sequence"/>
</dbReference>
<comment type="cofactor">
    <cofactor evidence="1">
        <name>a divalent metal cation</name>
        <dbReference type="ChEBI" id="CHEBI:60240"/>
    </cofactor>
</comment>
<keyword evidence="5" id="KW-0479">Metal-binding</keyword>
<dbReference type="Pfam" id="PF03737">
    <property type="entry name" value="RraA-like"/>
    <property type="match status" value="1"/>
</dbReference>
<comment type="caution">
    <text evidence="6">The sequence shown here is derived from an EMBL/GenBank/DDBJ whole genome shotgun (WGS) entry which is preliminary data.</text>
</comment>
<dbReference type="PANTHER" id="PTHR33254:SF4">
    <property type="entry name" value="4-HYDROXY-4-METHYL-2-OXOGLUTARATE ALDOLASE 3-RELATED"/>
    <property type="match status" value="1"/>
</dbReference>
<proteinExistence type="predicted"/>
<dbReference type="CDD" id="cd16841">
    <property type="entry name" value="RraA_family"/>
    <property type="match status" value="1"/>
</dbReference>
<feature type="binding site" evidence="5">
    <location>
        <begin position="77"/>
        <end position="80"/>
    </location>
    <ligand>
        <name>substrate</name>
    </ligand>
</feature>
<dbReference type="EMBL" id="VANU01000001">
    <property type="protein sequence ID" value="TLP41089.1"/>
    <property type="molecule type" value="Genomic_DNA"/>
</dbReference>
<evidence type="ECO:0000313" key="7">
    <source>
        <dbReference type="Proteomes" id="UP000308901"/>
    </source>
</evidence>